<feature type="repeat" description="TPR" evidence="3">
    <location>
        <begin position="25"/>
        <end position="58"/>
    </location>
</feature>
<dbReference type="EMBL" id="CAJHUC010001563">
    <property type="protein sequence ID" value="CAD7701541.1"/>
    <property type="molecule type" value="Genomic_DNA"/>
</dbReference>
<sequence>MGVPARPPEMMDGRRHGEGELVCVVDQLLSCGNQAFRQSHYDEAIGFYDRALTIDTRNYRALCNRSAAHLAAGHRLKSLGDARRSTLVKPDGQKGYYRLGMAFMQLCCWELAGHALRQAREKGPGGSQL</sequence>
<reference evidence="4" key="1">
    <citation type="submission" date="2020-12" db="EMBL/GenBank/DDBJ databases">
        <authorList>
            <person name="Iha C."/>
        </authorList>
    </citation>
    <scope>NUCLEOTIDE SEQUENCE</scope>
</reference>
<name>A0A8S1J733_9CHLO</name>
<dbReference type="GO" id="GO:0006620">
    <property type="term" value="P:post-translational protein targeting to endoplasmic reticulum membrane"/>
    <property type="evidence" value="ECO:0007669"/>
    <property type="project" value="TreeGrafter"/>
</dbReference>
<dbReference type="SUPFAM" id="SSF48452">
    <property type="entry name" value="TPR-like"/>
    <property type="match status" value="1"/>
</dbReference>
<evidence type="ECO:0000313" key="4">
    <source>
        <dbReference type="EMBL" id="CAD7701541.1"/>
    </source>
</evidence>
<dbReference type="InterPro" id="IPR011990">
    <property type="entry name" value="TPR-like_helical_dom_sf"/>
</dbReference>
<dbReference type="GO" id="GO:0016020">
    <property type="term" value="C:membrane"/>
    <property type="evidence" value="ECO:0007669"/>
    <property type="project" value="TreeGrafter"/>
</dbReference>
<evidence type="ECO:0000256" key="1">
    <source>
        <dbReference type="ARBA" id="ARBA00022737"/>
    </source>
</evidence>
<accession>A0A8S1J733</accession>
<organism evidence="4 5">
    <name type="scientific">Ostreobium quekettii</name>
    <dbReference type="NCBI Taxonomy" id="121088"/>
    <lineage>
        <taxon>Eukaryota</taxon>
        <taxon>Viridiplantae</taxon>
        <taxon>Chlorophyta</taxon>
        <taxon>core chlorophytes</taxon>
        <taxon>Ulvophyceae</taxon>
        <taxon>TCBD clade</taxon>
        <taxon>Bryopsidales</taxon>
        <taxon>Ostreobineae</taxon>
        <taxon>Ostreobiaceae</taxon>
        <taxon>Ostreobium</taxon>
    </lineage>
</organism>
<gene>
    <name evidence="4" type="ORF">OSTQU699_LOCUS6899</name>
</gene>
<dbReference type="Proteomes" id="UP000708148">
    <property type="component" value="Unassembled WGS sequence"/>
</dbReference>
<dbReference type="InterPro" id="IPR019734">
    <property type="entry name" value="TPR_rpt"/>
</dbReference>
<evidence type="ECO:0000313" key="5">
    <source>
        <dbReference type="Proteomes" id="UP000708148"/>
    </source>
</evidence>
<proteinExistence type="predicted"/>
<keyword evidence="1" id="KW-0677">Repeat</keyword>
<dbReference type="GO" id="GO:0072380">
    <property type="term" value="C:TRC complex"/>
    <property type="evidence" value="ECO:0007669"/>
    <property type="project" value="TreeGrafter"/>
</dbReference>
<keyword evidence="2 3" id="KW-0802">TPR repeat</keyword>
<evidence type="ECO:0000256" key="3">
    <source>
        <dbReference type="PROSITE-ProRule" id="PRU00339"/>
    </source>
</evidence>
<keyword evidence="5" id="KW-1185">Reference proteome</keyword>
<dbReference type="InterPro" id="IPR047150">
    <property type="entry name" value="SGT"/>
</dbReference>
<dbReference type="GO" id="GO:0060090">
    <property type="term" value="F:molecular adaptor activity"/>
    <property type="evidence" value="ECO:0007669"/>
    <property type="project" value="TreeGrafter"/>
</dbReference>
<dbReference type="Gene3D" id="1.25.40.10">
    <property type="entry name" value="Tetratricopeptide repeat domain"/>
    <property type="match status" value="1"/>
</dbReference>
<dbReference type="PANTHER" id="PTHR45831:SF2">
    <property type="entry name" value="LD24721P"/>
    <property type="match status" value="1"/>
</dbReference>
<dbReference type="PROSITE" id="PS50005">
    <property type="entry name" value="TPR"/>
    <property type="match status" value="1"/>
</dbReference>
<dbReference type="AlphaFoldDB" id="A0A8S1J733"/>
<protein>
    <submittedName>
        <fullName evidence="4">Uncharacterized protein</fullName>
    </submittedName>
</protein>
<feature type="non-terminal residue" evidence="4">
    <location>
        <position position="1"/>
    </location>
</feature>
<evidence type="ECO:0000256" key="2">
    <source>
        <dbReference type="ARBA" id="ARBA00022803"/>
    </source>
</evidence>
<dbReference type="PANTHER" id="PTHR45831">
    <property type="entry name" value="LD24721P"/>
    <property type="match status" value="1"/>
</dbReference>
<dbReference type="OrthoDB" id="2335338at2759"/>
<comment type="caution">
    <text evidence="4">The sequence shown here is derived from an EMBL/GenBank/DDBJ whole genome shotgun (WGS) entry which is preliminary data.</text>
</comment>